<organism evidence="2 3">
    <name type="scientific">Hypsizygus marmoreus</name>
    <name type="common">White beech mushroom</name>
    <name type="synonym">Agaricus marmoreus</name>
    <dbReference type="NCBI Taxonomy" id="39966"/>
    <lineage>
        <taxon>Eukaryota</taxon>
        <taxon>Fungi</taxon>
        <taxon>Dikarya</taxon>
        <taxon>Basidiomycota</taxon>
        <taxon>Agaricomycotina</taxon>
        <taxon>Agaricomycetes</taxon>
        <taxon>Agaricomycetidae</taxon>
        <taxon>Agaricales</taxon>
        <taxon>Tricholomatineae</taxon>
        <taxon>Lyophyllaceae</taxon>
        <taxon>Hypsizygus</taxon>
    </lineage>
</organism>
<comment type="caution">
    <text evidence="2">The sequence shown here is derived from an EMBL/GenBank/DDBJ whole genome shotgun (WGS) entry which is preliminary data.</text>
</comment>
<dbReference type="Proteomes" id="UP000076154">
    <property type="component" value="Unassembled WGS sequence"/>
</dbReference>
<feature type="region of interest" description="Disordered" evidence="1">
    <location>
        <begin position="214"/>
        <end position="261"/>
    </location>
</feature>
<proteinExistence type="predicted"/>
<name>A0A369JFN3_HYPMA</name>
<protein>
    <submittedName>
        <fullName evidence="2">Uncharacterized protein</fullName>
    </submittedName>
</protein>
<gene>
    <name evidence="2" type="ORF">Hypma_013741</name>
</gene>
<dbReference type="OrthoDB" id="2947350at2759"/>
<evidence type="ECO:0000256" key="1">
    <source>
        <dbReference type="SAM" id="MobiDB-lite"/>
    </source>
</evidence>
<sequence>MHLFTSIVARPHFYHEAVADWNVANPQSPHVPLTGSIVELRQLEIDDSQARNLTVREVTAVLIANRVPVEWIDHAYTFGVAYLNYHYFPQNAHAEFFDSVDDECLRRLRHFGVPPAISNWDGWYVPTPDDLIRLSILLDLEDKKGQSSVRMDWYLIGALPMVDYLGNRPHEAMALRDEPRLTYPAVLGGAGLTATPPLLITWAVQGVATELVGPSGSGSSGGAALMDNSVNDVPMAAADEGQLPQATSPEGGDAGKEDGEL</sequence>
<reference evidence="2" key="1">
    <citation type="submission" date="2018-04" db="EMBL/GenBank/DDBJ databases">
        <title>Whole genome sequencing of Hypsizygus marmoreus.</title>
        <authorList>
            <person name="Choi I.-G."/>
            <person name="Min B."/>
            <person name="Kim J.-G."/>
            <person name="Kim S."/>
            <person name="Oh Y.-L."/>
            <person name="Kong W.-S."/>
            <person name="Park H."/>
            <person name="Jeong J."/>
            <person name="Song E.-S."/>
        </authorList>
    </citation>
    <scope>NUCLEOTIDE SEQUENCE [LARGE SCALE GENOMIC DNA]</scope>
    <source>
        <strain evidence="2">51987-8</strain>
    </source>
</reference>
<accession>A0A369JFN3</accession>
<dbReference type="AlphaFoldDB" id="A0A369JFN3"/>
<evidence type="ECO:0000313" key="3">
    <source>
        <dbReference type="Proteomes" id="UP000076154"/>
    </source>
</evidence>
<dbReference type="EMBL" id="LUEZ02000080">
    <property type="protein sequence ID" value="RDB19215.1"/>
    <property type="molecule type" value="Genomic_DNA"/>
</dbReference>
<evidence type="ECO:0000313" key="2">
    <source>
        <dbReference type="EMBL" id="RDB19215.1"/>
    </source>
</evidence>
<dbReference type="InParanoid" id="A0A369JFN3"/>
<keyword evidence="3" id="KW-1185">Reference proteome</keyword>